<accession>A0A5C0WG23</accession>
<dbReference type="Pfam" id="PF13108">
    <property type="entry name" value="DUF3969"/>
    <property type="match status" value="1"/>
</dbReference>
<dbReference type="RefSeq" id="WP_024423956.1">
    <property type="nucleotide sequence ID" value="NZ_AUYP01000054.1"/>
</dbReference>
<evidence type="ECO:0000313" key="2">
    <source>
        <dbReference type="Proteomes" id="UP000325032"/>
    </source>
</evidence>
<keyword evidence="2" id="KW-1185">Reference proteome</keyword>
<proteinExistence type="predicted"/>
<dbReference type="AlphaFoldDB" id="A0A5C0WG23"/>
<evidence type="ECO:0000313" key="1">
    <source>
        <dbReference type="EMBL" id="QEK63442.1"/>
    </source>
</evidence>
<reference evidence="1 2" key="1">
    <citation type="journal article" date="2018" name="Plant Biotechnol. Rep.">
        <title>Diversity and antifungal activity of endophytic bacteria associated with Panax ginseng seedlings.</title>
        <authorList>
            <person name="Park J.M."/>
            <person name="Hong C.E."/>
            <person name="Jo S.H."/>
        </authorList>
    </citation>
    <scope>NUCLEOTIDE SEQUENCE [LARGE SCALE GENOMIC DNA]</scope>
    <source>
        <strain evidence="1 2">PgKB20</strain>
    </source>
</reference>
<gene>
    <name evidence="1" type="ORF">FX981_01683</name>
</gene>
<dbReference type="EMBL" id="CP043404">
    <property type="protein sequence ID" value="QEK63442.1"/>
    <property type="molecule type" value="Genomic_DNA"/>
</dbReference>
<dbReference type="Proteomes" id="UP000325032">
    <property type="component" value="Chromosome"/>
</dbReference>
<sequence>MNKIELRYSSHEDLDRIIVINIIGIIISLKEGLITIEEAEKLMFSPRTIDVLKKKGINEELINILHLGTELEDVESLIPHELSDSLEEIRVKCLRFLEKNTENEVENNVVDC</sequence>
<protein>
    <recommendedName>
        <fullName evidence="3">DUF3969 domain-containing protein</fullName>
    </recommendedName>
</protein>
<organism evidence="1 2">
    <name type="scientific">Bacillus safensis</name>
    <dbReference type="NCBI Taxonomy" id="561879"/>
    <lineage>
        <taxon>Bacteria</taxon>
        <taxon>Bacillati</taxon>
        <taxon>Bacillota</taxon>
        <taxon>Bacilli</taxon>
        <taxon>Bacillales</taxon>
        <taxon>Bacillaceae</taxon>
        <taxon>Bacillus</taxon>
    </lineage>
</organism>
<evidence type="ECO:0008006" key="3">
    <source>
        <dbReference type="Google" id="ProtNLM"/>
    </source>
</evidence>
<dbReference type="GeneID" id="61768466"/>
<dbReference type="InterPro" id="IPR025083">
    <property type="entry name" value="DUF3969"/>
</dbReference>
<name>A0A5C0WG23_BACIA</name>